<accession>A0A1Y3GCL0</accession>
<name>A0A1Y3GCL0_9EURY</name>
<keyword evidence="3" id="KW-1185">Reference proteome</keyword>
<evidence type="ECO:0000259" key="1">
    <source>
        <dbReference type="Pfam" id="PF09376"/>
    </source>
</evidence>
<comment type="caution">
    <text evidence="2">The sequence shown here is derived from an EMBL/GenBank/DDBJ whole genome shotgun (WGS) entry which is preliminary data.</text>
</comment>
<feature type="domain" description="NurA" evidence="1">
    <location>
        <begin position="99"/>
        <end position="327"/>
    </location>
</feature>
<evidence type="ECO:0000313" key="2">
    <source>
        <dbReference type="EMBL" id="OUJ19191.1"/>
    </source>
</evidence>
<gene>
    <name evidence="2" type="ORF">AMET1_0844</name>
</gene>
<protein>
    <submittedName>
        <fullName evidence="2">NurA 5'-3' nuclease</fullName>
    </submittedName>
</protein>
<organism evidence="2 3">
    <name type="scientific">Methanonatronarchaeum thermophilum</name>
    <dbReference type="NCBI Taxonomy" id="1927129"/>
    <lineage>
        <taxon>Archaea</taxon>
        <taxon>Methanobacteriati</taxon>
        <taxon>Methanobacteriota</taxon>
        <taxon>Methanonatronarchaeia</taxon>
        <taxon>Methanonatronarchaeales</taxon>
        <taxon>Methanonatronarchaeaceae</taxon>
        <taxon>Methanonatronarchaeum</taxon>
    </lineage>
</organism>
<dbReference type="AlphaFoldDB" id="A0A1Y3GCL0"/>
<dbReference type="Pfam" id="PF09376">
    <property type="entry name" value="NurA"/>
    <property type="match status" value="1"/>
</dbReference>
<proteinExistence type="predicted"/>
<dbReference type="EMBL" id="MRZU01000003">
    <property type="protein sequence ID" value="OUJ19191.1"/>
    <property type="molecule type" value="Genomic_DNA"/>
</dbReference>
<dbReference type="InterPro" id="IPR018977">
    <property type="entry name" value="NurA_domain"/>
</dbReference>
<reference evidence="2 3" key="1">
    <citation type="submission" date="2016-12" db="EMBL/GenBank/DDBJ databases">
        <title>Discovery of methanogenic haloarchaea.</title>
        <authorList>
            <person name="Sorokin D.Y."/>
            <person name="Makarova K.S."/>
            <person name="Abbas B."/>
            <person name="Ferrer M."/>
            <person name="Golyshin P.N."/>
        </authorList>
    </citation>
    <scope>NUCLEOTIDE SEQUENCE [LARGE SCALE GENOMIC DNA]</scope>
    <source>
        <strain evidence="2">AMET1</strain>
    </source>
</reference>
<dbReference type="OrthoDB" id="2179at2157"/>
<evidence type="ECO:0000313" key="3">
    <source>
        <dbReference type="Proteomes" id="UP000195137"/>
    </source>
</evidence>
<dbReference type="Proteomes" id="UP000195137">
    <property type="component" value="Unassembled WGS sequence"/>
</dbReference>
<sequence>MKDIALANLLNDLGDSIKQTEHGQPLFRGLNYTPIKLDEDNFYKIPGGDTDRKLSFIDGGNMELFSSPMFSVHLIRVYYNVFKGRERIEPGELPQRIDFYALAIASEVNGEIKYQGKIYPVNSNHKKYLPDEEDLELKLSEVVSEPDEQLSMSRIGRICTAARRFAEWKVAGEISKQELSAGDIMVMDGSLQTSVKNETRYAENAYKKALENDVVYSGLSKTTTLHTTTGNSLVKTLKDLASEIEYPWYYYPVVKNVDPNHQAEIYFVKLYRESQYAFRYELQRDWKKNASKMEIESVLTALSNNSRDVRFPGYPYGLVDADRMASVSKEEASRYRARFKAMTSGTGLWSELRTYLSAVDAHDVLNKLR</sequence>
<dbReference type="RefSeq" id="WP_161490758.1">
    <property type="nucleotide sequence ID" value="NZ_MRZU01000003.1"/>
</dbReference>